<proteinExistence type="inferred from homology"/>
<feature type="domain" description="Sm" evidence="12">
    <location>
        <begin position="30"/>
        <end position="108"/>
    </location>
</feature>
<gene>
    <name evidence="11 13" type="primary">LSM5</name>
    <name evidence="13" type="ORF">ZYGM_003618</name>
</gene>
<dbReference type="EMBL" id="BIMX01000005">
    <property type="protein sequence ID" value="GCE98484.1"/>
    <property type="molecule type" value="Genomic_DNA"/>
</dbReference>
<evidence type="ECO:0000259" key="12">
    <source>
        <dbReference type="PROSITE" id="PS52002"/>
    </source>
</evidence>
<dbReference type="CDD" id="cd01732">
    <property type="entry name" value="LSm5"/>
    <property type="match status" value="1"/>
</dbReference>
<evidence type="ECO:0000256" key="7">
    <source>
        <dbReference type="ARBA" id="ARBA00022884"/>
    </source>
</evidence>
<dbReference type="FunFam" id="2.30.30.100:FF:000067">
    <property type="entry name" value="U6 snRNA-associated Sm-like protein LSm5"/>
    <property type="match status" value="1"/>
</dbReference>
<dbReference type="SUPFAM" id="SSF50182">
    <property type="entry name" value="Sm-like ribonucleoproteins"/>
    <property type="match status" value="1"/>
</dbReference>
<dbReference type="GO" id="GO:0005681">
    <property type="term" value="C:spliceosomal complex"/>
    <property type="evidence" value="ECO:0007669"/>
    <property type="project" value="UniProtKB-KW"/>
</dbReference>
<dbReference type="InterPro" id="IPR001163">
    <property type="entry name" value="Sm_dom_euk/arc"/>
</dbReference>
<dbReference type="InterPro" id="IPR010920">
    <property type="entry name" value="LSM_dom_sf"/>
</dbReference>
<evidence type="ECO:0000256" key="8">
    <source>
        <dbReference type="ARBA" id="ARBA00023187"/>
    </source>
</evidence>
<reference evidence="13 14" key="1">
    <citation type="submission" date="2019-01" db="EMBL/GenBank/DDBJ databases">
        <title>Draft Genome Sequencing of Zygosaccharomyces mellis Ca-7.</title>
        <authorList>
            <person name="Shiwa Y."/>
            <person name="Kanesaki Y."/>
            <person name="Ishige T."/>
            <person name="Mura K."/>
            <person name="Hori T."/>
            <person name="Tamura T."/>
        </authorList>
    </citation>
    <scope>NUCLEOTIDE SEQUENCE [LARGE SCALE GENOMIC DNA]</scope>
    <source>
        <strain evidence="13 14">Ca-7</strain>
    </source>
</reference>
<dbReference type="Gene3D" id="2.30.30.100">
    <property type="match status" value="1"/>
</dbReference>
<dbReference type="InterPro" id="IPR033871">
    <property type="entry name" value="LSm5"/>
</dbReference>
<keyword evidence="7 11" id="KW-0694">RNA-binding</keyword>
<sequence>MDSHRLFSVSREYRKTCPTFVHLMSALEILPLEIIDKTIGQPVWIVLQSNREFTGTLIGFDDFVNVIVEDAKEITVGTDLQDVPIMQHKGRMLLSGNSIAMLVPGSKKA</sequence>
<evidence type="ECO:0000256" key="10">
    <source>
        <dbReference type="ARBA" id="ARBA00023274"/>
    </source>
</evidence>
<dbReference type="AlphaFoldDB" id="A0A4C2E2R7"/>
<keyword evidence="3" id="KW-0698">rRNA processing</keyword>
<evidence type="ECO:0000313" key="13">
    <source>
        <dbReference type="EMBL" id="GCE98484.1"/>
    </source>
</evidence>
<comment type="subunit">
    <text evidence="11">LSm subunits form a heteromer with a doughnut shape.</text>
</comment>
<dbReference type="PROSITE" id="PS52002">
    <property type="entry name" value="SM"/>
    <property type="match status" value="1"/>
</dbReference>
<dbReference type="GO" id="GO:0000398">
    <property type="term" value="P:mRNA splicing, via spliceosome"/>
    <property type="evidence" value="ECO:0007669"/>
    <property type="project" value="TreeGrafter"/>
</dbReference>
<evidence type="ECO:0000256" key="3">
    <source>
        <dbReference type="ARBA" id="ARBA00022552"/>
    </source>
</evidence>
<dbReference type="SMART" id="SM00651">
    <property type="entry name" value="Sm"/>
    <property type="match status" value="1"/>
</dbReference>
<evidence type="ECO:0000256" key="5">
    <source>
        <dbReference type="ARBA" id="ARBA00022694"/>
    </source>
</evidence>
<evidence type="ECO:0000313" key="14">
    <source>
        <dbReference type="Proteomes" id="UP000301737"/>
    </source>
</evidence>
<evidence type="ECO:0000256" key="6">
    <source>
        <dbReference type="ARBA" id="ARBA00022728"/>
    </source>
</evidence>
<dbReference type="GO" id="GO:0008033">
    <property type="term" value="P:tRNA processing"/>
    <property type="evidence" value="ECO:0007669"/>
    <property type="project" value="UniProtKB-KW"/>
</dbReference>
<dbReference type="PANTHER" id="PTHR20971">
    <property type="entry name" value="U6 SNRNA-ASSOCIATED PROTEIN"/>
    <property type="match status" value="1"/>
</dbReference>
<evidence type="ECO:0000256" key="11">
    <source>
        <dbReference type="RuleBase" id="RU365055"/>
    </source>
</evidence>
<dbReference type="GO" id="GO:0046540">
    <property type="term" value="C:U4/U6 x U5 tri-snRNP complex"/>
    <property type="evidence" value="ECO:0007669"/>
    <property type="project" value="TreeGrafter"/>
</dbReference>
<keyword evidence="4 11" id="KW-0507">mRNA processing</keyword>
<keyword evidence="8 11" id="KW-0508">mRNA splicing</keyword>
<comment type="caution">
    <text evidence="13">The sequence shown here is derived from an EMBL/GenBank/DDBJ whole genome shotgun (WGS) entry which is preliminary data.</text>
</comment>
<evidence type="ECO:0000256" key="9">
    <source>
        <dbReference type="ARBA" id="ARBA00023242"/>
    </source>
</evidence>
<organism evidence="13 14">
    <name type="scientific">Zygosaccharomyces mellis</name>
    <dbReference type="NCBI Taxonomy" id="42258"/>
    <lineage>
        <taxon>Eukaryota</taxon>
        <taxon>Fungi</taxon>
        <taxon>Dikarya</taxon>
        <taxon>Ascomycota</taxon>
        <taxon>Saccharomycotina</taxon>
        <taxon>Saccharomycetes</taxon>
        <taxon>Saccharomycetales</taxon>
        <taxon>Saccharomycetaceae</taxon>
        <taxon>Zygosaccharomyces</taxon>
    </lineage>
</organism>
<dbReference type="GO" id="GO:0005688">
    <property type="term" value="C:U6 snRNP"/>
    <property type="evidence" value="ECO:0007669"/>
    <property type="project" value="UniProtKB-ARBA"/>
</dbReference>
<name>A0A4C2E2R7_9SACH</name>
<dbReference type="GO" id="GO:0003723">
    <property type="term" value="F:RNA binding"/>
    <property type="evidence" value="ECO:0007669"/>
    <property type="project" value="UniProtKB-KW"/>
</dbReference>
<comment type="subcellular location">
    <subcellularLocation>
        <location evidence="1 11">Nucleus</location>
    </subcellularLocation>
</comment>
<keyword evidence="14" id="KW-1185">Reference proteome</keyword>
<dbReference type="GO" id="GO:0006364">
    <property type="term" value="P:rRNA processing"/>
    <property type="evidence" value="ECO:0007669"/>
    <property type="project" value="UniProtKB-KW"/>
</dbReference>
<evidence type="ECO:0000256" key="1">
    <source>
        <dbReference type="ARBA" id="ARBA00004123"/>
    </source>
</evidence>
<evidence type="ECO:0000256" key="4">
    <source>
        <dbReference type="ARBA" id="ARBA00022664"/>
    </source>
</evidence>
<dbReference type="Proteomes" id="UP000301737">
    <property type="component" value="Unassembled WGS sequence"/>
</dbReference>
<dbReference type="Pfam" id="PF01423">
    <property type="entry name" value="LSM"/>
    <property type="match status" value="1"/>
</dbReference>
<dbReference type="OrthoDB" id="429711at2759"/>
<protein>
    <recommendedName>
        <fullName evidence="11">LSM complex subunit LSM5</fullName>
    </recommendedName>
</protein>
<keyword evidence="6 11" id="KW-0747">Spliceosome</keyword>
<accession>A0A4C2E2R7</accession>
<keyword evidence="10 11" id="KW-0687">Ribonucleoprotein</keyword>
<comment type="similarity">
    <text evidence="2 11">Belongs to the snRNP Sm proteins family.</text>
</comment>
<keyword evidence="9 11" id="KW-0539">Nucleus</keyword>
<evidence type="ECO:0000256" key="2">
    <source>
        <dbReference type="ARBA" id="ARBA00006850"/>
    </source>
</evidence>
<keyword evidence="5" id="KW-0819">tRNA processing</keyword>
<comment type="function">
    <text evidence="11">Plays a role in U6 snRNP assembly and function. Binds to the 3' end of U6 snRNA.</text>
</comment>
<dbReference type="InterPro" id="IPR047575">
    <property type="entry name" value="Sm"/>
</dbReference>
<dbReference type="GO" id="GO:1990726">
    <property type="term" value="C:Lsm1-7-Pat1 complex"/>
    <property type="evidence" value="ECO:0007669"/>
    <property type="project" value="TreeGrafter"/>
</dbReference>
<dbReference type="PANTHER" id="PTHR20971:SF0">
    <property type="entry name" value="U6 SNRNA-ASSOCIATED SM-LIKE PROTEIN LSM5"/>
    <property type="match status" value="1"/>
</dbReference>